<dbReference type="Proteomes" id="UP001596504">
    <property type="component" value="Unassembled WGS sequence"/>
</dbReference>
<gene>
    <name evidence="1" type="ORF">ACFQRI_11985</name>
</gene>
<name>A0ABW2LJX0_9PSEU</name>
<accession>A0ABW2LJX0</accession>
<dbReference type="InterPro" id="IPR029058">
    <property type="entry name" value="AB_hydrolase_fold"/>
</dbReference>
<protein>
    <submittedName>
        <fullName evidence="1">Alpha/beta fold hydrolase</fullName>
    </submittedName>
</protein>
<comment type="caution">
    <text evidence="1">The sequence shown here is derived from an EMBL/GenBank/DDBJ whole genome shotgun (WGS) entry which is preliminary data.</text>
</comment>
<dbReference type="SUPFAM" id="SSF53474">
    <property type="entry name" value="alpha/beta-Hydrolases"/>
    <property type="match status" value="1"/>
</dbReference>
<reference evidence="2" key="1">
    <citation type="journal article" date="2019" name="Int. J. Syst. Evol. Microbiol.">
        <title>The Global Catalogue of Microorganisms (GCM) 10K type strain sequencing project: providing services to taxonomists for standard genome sequencing and annotation.</title>
        <authorList>
            <consortium name="The Broad Institute Genomics Platform"/>
            <consortium name="The Broad Institute Genome Sequencing Center for Infectious Disease"/>
            <person name="Wu L."/>
            <person name="Ma J."/>
        </authorList>
    </citation>
    <scope>NUCLEOTIDE SEQUENCE [LARGE SCALE GENOMIC DNA]</scope>
    <source>
        <strain evidence="2">WLHS5</strain>
    </source>
</reference>
<evidence type="ECO:0000313" key="2">
    <source>
        <dbReference type="Proteomes" id="UP001596504"/>
    </source>
</evidence>
<organism evidence="1 2">
    <name type="scientific">Saccharopolyspora griseoalba</name>
    <dbReference type="NCBI Taxonomy" id="1431848"/>
    <lineage>
        <taxon>Bacteria</taxon>
        <taxon>Bacillati</taxon>
        <taxon>Actinomycetota</taxon>
        <taxon>Actinomycetes</taxon>
        <taxon>Pseudonocardiales</taxon>
        <taxon>Pseudonocardiaceae</taxon>
        <taxon>Saccharopolyspora</taxon>
    </lineage>
</organism>
<keyword evidence="1" id="KW-0378">Hydrolase</keyword>
<sequence>MIEAGMRNYSMELPQPTRIAPEALRGLRMPVLALIAGRSVVHDPETALRTARSALVNGAVVEHPEASHAINGEHPREIAEDIGRFAR</sequence>
<dbReference type="Gene3D" id="3.40.50.1820">
    <property type="entry name" value="alpha/beta hydrolase"/>
    <property type="match status" value="1"/>
</dbReference>
<dbReference type="GO" id="GO:0016787">
    <property type="term" value="F:hydrolase activity"/>
    <property type="evidence" value="ECO:0007669"/>
    <property type="project" value="UniProtKB-KW"/>
</dbReference>
<keyword evidence="2" id="KW-1185">Reference proteome</keyword>
<dbReference type="EMBL" id="JBHTCJ010000005">
    <property type="protein sequence ID" value="MFC7342129.1"/>
    <property type="molecule type" value="Genomic_DNA"/>
</dbReference>
<dbReference type="RefSeq" id="WP_380667701.1">
    <property type="nucleotide sequence ID" value="NZ_JBHTCJ010000005.1"/>
</dbReference>
<proteinExistence type="predicted"/>
<evidence type="ECO:0000313" key="1">
    <source>
        <dbReference type="EMBL" id="MFC7342129.1"/>
    </source>
</evidence>